<keyword evidence="2" id="KW-1185">Reference proteome</keyword>
<organism evidence="1 2">
    <name type="scientific">Halobacterium hubeiense</name>
    <dbReference type="NCBI Taxonomy" id="1407499"/>
    <lineage>
        <taxon>Archaea</taxon>
        <taxon>Methanobacteriati</taxon>
        <taxon>Methanobacteriota</taxon>
        <taxon>Stenosarchaea group</taxon>
        <taxon>Halobacteria</taxon>
        <taxon>Halobacteriales</taxon>
        <taxon>Halobacteriaceae</taxon>
        <taxon>Halobacterium</taxon>
    </lineage>
</organism>
<dbReference type="AlphaFoldDB" id="A0A0U5AF15"/>
<evidence type="ECO:0000313" key="1">
    <source>
        <dbReference type="EMBL" id="CQH57642.1"/>
    </source>
</evidence>
<protein>
    <submittedName>
        <fullName evidence="1">Uncharacterized protein</fullName>
    </submittedName>
</protein>
<proteinExistence type="predicted"/>
<dbReference type="InterPro" id="IPR055967">
    <property type="entry name" value="DUF7545"/>
</dbReference>
<gene>
    <name evidence="1" type="ORF">HHUB_2574</name>
</gene>
<dbReference type="Proteomes" id="UP000066737">
    <property type="component" value="Chromosome I"/>
</dbReference>
<name>A0A0U5AF15_9EURY</name>
<dbReference type="RefSeq" id="WP_059057009.1">
    <property type="nucleotide sequence ID" value="NZ_CEML01000001.1"/>
</dbReference>
<dbReference type="OrthoDB" id="311268at2157"/>
<evidence type="ECO:0000313" key="2">
    <source>
        <dbReference type="Proteomes" id="UP000066737"/>
    </source>
</evidence>
<accession>A0A0U5AF15</accession>
<dbReference type="KEGG" id="hhb:Hhub_2574"/>
<sequence>MDEATFTIEDPDGDTDEVTIPARLVEIFSEEDDDSEAQVVGDIALMAFAQRAHALVHHSEGEPTEELQDVEQATLDQFEERFGQTYAEATGHQH</sequence>
<reference evidence="2" key="1">
    <citation type="journal article" date="2016" name="Environ. Microbiol.">
        <title>The complete genome of a viable archaeum isolated from 123-million-year-old rock salt.</title>
        <authorList>
            <person name="Jaakkola S.T."/>
            <person name="Pfeiffer F."/>
            <person name="Ravantti J.J."/>
            <person name="Guo Q."/>
            <person name="Liu Y."/>
            <person name="Chen X."/>
            <person name="Ma H."/>
            <person name="Yang C."/>
            <person name="Oksanen H.M."/>
            <person name="Bamford D.H."/>
        </authorList>
    </citation>
    <scope>NUCLEOTIDE SEQUENCE</scope>
    <source>
        <strain evidence="2">JI20-1</strain>
    </source>
</reference>
<dbReference type="EMBL" id="LN831302">
    <property type="protein sequence ID" value="CQH57642.1"/>
    <property type="molecule type" value="Genomic_DNA"/>
</dbReference>
<dbReference type="STRING" id="1407499.HHUB_2574"/>
<dbReference type="Pfam" id="PF24411">
    <property type="entry name" value="DUF7545"/>
    <property type="match status" value="1"/>
</dbReference>
<dbReference type="GeneID" id="91110029"/>